<keyword evidence="1" id="KW-0732">Signal</keyword>
<dbReference type="SUPFAM" id="SSF48208">
    <property type="entry name" value="Six-hairpin glycosidases"/>
    <property type="match status" value="1"/>
</dbReference>
<organism evidence="5 6">
    <name type="scientific">Macrophomina phaseolina</name>
    <dbReference type="NCBI Taxonomy" id="35725"/>
    <lineage>
        <taxon>Eukaryota</taxon>
        <taxon>Fungi</taxon>
        <taxon>Dikarya</taxon>
        <taxon>Ascomycota</taxon>
        <taxon>Pezizomycotina</taxon>
        <taxon>Dothideomycetes</taxon>
        <taxon>Dothideomycetes incertae sedis</taxon>
        <taxon>Botryosphaeriales</taxon>
        <taxon>Botryosphaeriaceae</taxon>
        <taxon>Macrophomina</taxon>
    </lineage>
</organism>
<feature type="domain" description="Glycosyl hydrolase family 95 catalytic" evidence="4">
    <location>
        <begin position="299"/>
        <end position="716"/>
    </location>
</feature>
<dbReference type="EMBL" id="JAGTJR010000036">
    <property type="protein sequence ID" value="KAH7036313.1"/>
    <property type="molecule type" value="Genomic_DNA"/>
</dbReference>
<dbReference type="PIRSF" id="PIRSF007663">
    <property type="entry name" value="UCP007663"/>
    <property type="match status" value="1"/>
</dbReference>
<evidence type="ECO:0000259" key="2">
    <source>
        <dbReference type="Pfam" id="PF14498"/>
    </source>
</evidence>
<feature type="domain" description="Glycosyl hydrolase family 95 N-terminal" evidence="2">
    <location>
        <begin position="21"/>
        <end position="265"/>
    </location>
</feature>
<dbReference type="InterPro" id="IPR012341">
    <property type="entry name" value="6hp_glycosidase-like_sf"/>
</dbReference>
<dbReference type="InterPro" id="IPR008928">
    <property type="entry name" value="6-hairpin_glycosidase_sf"/>
</dbReference>
<feature type="chain" id="PRO_5046893368" evidence="1">
    <location>
        <begin position="18"/>
        <end position="799"/>
    </location>
</feature>
<evidence type="ECO:0000313" key="6">
    <source>
        <dbReference type="Proteomes" id="UP000774617"/>
    </source>
</evidence>
<accession>A0ABQ8G128</accession>
<comment type="caution">
    <text evidence="5">The sequence shown here is derived from an EMBL/GenBank/DDBJ whole genome shotgun (WGS) entry which is preliminary data.</text>
</comment>
<proteinExistence type="predicted"/>
<dbReference type="Gene3D" id="1.50.10.10">
    <property type="match status" value="1"/>
</dbReference>
<dbReference type="InterPro" id="IPR016518">
    <property type="entry name" value="Alpha-L-fucosidase"/>
</dbReference>
<keyword evidence="6" id="KW-1185">Reference proteome</keyword>
<dbReference type="InterPro" id="IPR054363">
    <property type="entry name" value="GH95_cat"/>
</dbReference>
<dbReference type="Proteomes" id="UP000774617">
    <property type="component" value="Unassembled WGS sequence"/>
</dbReference>
<dbReference type="PANTHER" id="PTHR31084:SF3">
    <property type="entry name" value="ALPHA-FUCOSIDASE A"/>
    <property type="match status" value="1"/>
</dbReference>
<evidence type="ECO:0000256" key="1">
    <source>
        <dbReference type="SAM" id="SignalP"/>
    </source>
</evidence>
<name>A0ABQ8G128_9PEZI</name>
<evidence type="ECO:0000313" key="5">
    <source>
        <dbReference type="EMBL" id="KAH7036313.1"/>
    </source>
</evidence>
<feature type="signal peptide" evidence="1">
    <location>
        <begin position="1"/>
        <end position="17"/>
    </location>
</feature>
<dbReference type="Pfam" id="PF21307">
    <property type="entry name" value="Glyco_hydro_95_C"/>
    <property type="match status" value="1"/>
</dbReference>
<evidence type="ECO:0000259" key="4">
    <source>
        <dbReference type="Pfam" id="PF22124"/>
    </source>
</evidence>
<dbReference type="Pfam" id="PF14498">
    <property type="entry name" value="Glyco_hyd_65N_2"/>
    <property type="match status" value="1"/>
</dbReference>
<protein>
    <submittedName>
        <fullName evidence="5">Glycoside hydrolase family 95 protein-like protein</fullName>
    </submittedName>
</protein>
<dbReference type="InterPro" id="IPR027414">
    <property type="entry name" value="GH95_N_dom"/>
</dbReference>
<dbReference type="PANTHER" id="PTHR31084">
    <property type="entry name" value="ALPHA-L-FUCOSIDASE 2"/>
    <property type="match status" value="1"/>
</dbReference>
<dbReference type="InterPro" id="IPR049053">
    <property type="entry name" value="AFCA-like_C"/>
</dbReference>
<reference evidence="5 6" key="1">
    <citation type="journal article" date="2021" name="Nat. Commun.">
        <title>Genetic determinants of endophytism in the Arabidopsis root mycobiome.</title>
        <authorList>
            <person name="Mesny F."/>
            <person name="Miyauchi S."/>
            <person name="Thiergart T."/>
            <person name="Pickel B."/>
            <person name="Atanasova L."/>
            <person name="Karlsson M."/>
            <person name="Huettel B."/>
            <person name="Barry K.W."/>
            <person name="Haridas S."/>
            <person name="Chen C."/>
            <person name="Bauer D."/>
            <person name="Andreopoulos W."/>
            <person name="Pangilinan J."/>
            <person name="LaButti K."/>
            <person name="Riley R."/>
            <person name="Lipzen A."/>
            <person name="Clum A."/>
            <person name="Drula E."/>
            <person name="Henrissat B."/>
            <person name="Kohler A."/>
            <person name="Grigoriev I.V."/>
            <person name="Martin F.M."/>
            <person name="Hacquard S."/>
        </authorList>
    </citation>
    <scope>NUCLEOTIDE SEQUENCE [LARGE SCALE GENOMIC DNA]</scope>
    <source>
        <strain evidence="5 6">MPI-SDFR-AT-0080</strain>
    </source>
</reference>
<feature type="domain" description="Alpha fucosidase A-like C-terminal" evidence="3">
    <location>
        <begin position="736"/>
        <end position="780"/>
    </location>
</feature>
<sequence length="799" mass="86093">MKVSLVLASLMLGVAEAKIVWSSLPATFPDIIRQAFPVGNGKLGVLPFSDGGTEKLSLNIDSLWSGGPFQASNYTGGNPTTPKYEYLPGIQDWVWQNGTGNVSELLGNFDFYGSFRVMGNFSVAIEGVQNISGQYNRSLDLGTGIHKTSFKDPNGNSFTSTVYCSYPDFVCVYRLDSVSSLPAVTVSFENQQADAGLNNVTCSSQKVQLTGLTQAGPPEGMKYEATAQLLGNGNTSCSGGALVVNSGKNATSITLIVAAETNYDQRAGNTEQNFSFRGEDPGPKVEAVIAAAKSHSSDLLLQRHIEDYTALMNNFALDLPDTNNSVGVELSELINRYNVTDAGLGDPYLEALLFDYARHMLISSARPGVLPANLQGKWSQTLEGAWAVDYHGDINLEMNYWLAEQTGLGSIQDGLWDYIQDTWVPRGSETAQLLFNAPGWILDGESNIFGHTGMNSDLRWANYLDSNVWMMQHVYDHFDYTRNTTWFASQGYPLIRGVAAFWLSQLQPDAYFQDGTLVVNPCNSPEQPPTTFGCAHYQQLIHQVLTYVTAAGALGIETDSAFLATAGDALAALDTGFHIAAAWGGVKEFKAPTNITGLDTPTDTHRHLSHLVGWYPGYSLSSLLSGYSNATVADAVAAALAARGNGTGPDADAGWGKVWRAASWARLNDTARADAQLRYAVARNFAGNGFSMYSAHDAPFQIDANFGLAGAMLSMLAVDLPVFGEGEKKKEKKKKQRVVLGPAIPARWGGGSVRGLRLRGGGQVDFRWDADGLVNEAAVSGRAEPLVVFNRNGDVVAEM</sequence>
<gene>
    <name evidence="5" type="ORF">B0J12DRAFT_721396</name>
</gene>
<dbReference type="Pfam" id="PF22124">
    <property type="entry name" value="Glyco_hydro_95_cat"/>
    <property type="match status" value="1"/>
</dbReference>
<evidence type="ECO:0000259" key="3">
    <source>
        <dbReference type="Pfam" id="PF21307"/>
    </source>
</evidence>